<keyword evidence="3" id="KW-1185">Reference proteome</keyword>
<evidence type="ECO:0000313" key="3">
    <source>
        <dbReference type="Proteomes" id="UP000729402"/>
    </source>
</evidence>
<dbReference type="EMBL" id="JAAALK010000283">
    <property type="protein sequence ID" value="KAG8076887.1"/>
    <property type="molecule type" value="Genomic_DNA"/>
</dbReference>
<proteinExistence type="predicted"/>
<dbReference type="Proteomes" id="UP000729402">
    <property type="component" value="Unassembled WGS sequence"/>
</dbReference>
<sequence>MPRGSRWLNRKPRSQRMSGEPRQQSPEPRHLWGLSGGPIDGFFTRDEGSRAKGKNSYRGVTSEAEVEKLQFERSALVAKVDRLKAKKAIFETRVFELTTSATRLRTSVEGLRVE</sequence>
<comment type="caution">
    <text evidence="2">The sequence shown here is derived from an EMBL/GenBank/DDBJ whole genome shotgun (WGS) entry which is preliminary data.</text>
</comment>
<feature type="region of interest" description="Disordered" evidence="1">
    <location>
        <begin position="1"/>
        <end position="58"/>
    </location>
</feature>
<evidence type="ECO:0000256" key="1">
    <source>
        <dbReference type="SAM" id="MobiDB-lite"/>
    </source>
</evidence>
<reference evidence="2" key="1">
    <citation type="journal article" date="2021" name="bioRxiv">
        <title>Whole Genome Assembly and Annotation of Northern Wild Rice, Zizania palustris L., Supports a Whole Genome Duplication in the Zizania Genus.</title>
        <authorList>
            <person name="Haas M."/>
            <person name="Kono T."/>
            <person name="Macchietto M."/>
            <person name="Millas R."/>
            <person name="McGilp L."/>
            <person name="Shao M."/>
            <person name="Duquette J."/>
            <person name="Hirsch C.N."/>
            <person name="Kimball J."/>
        </authorList>
    </citation>
    <scope>NUCLEOTIDE SEQUENCE</scope>
    <source>
        <tissue evidence="2">Fresh leaf tissue</tissue>
    </source>
</reference>
<gene>
    <name evidence="2" type="ORF">GUJ93_ZPchr0006g45800</name>
</gene>
<evidence type="ECO:0000313" key="2">
    <source>
        <dbReference type="EMBL" id="KAG8076887.1"/>
    </source>
</evidence>
<organism evidence="2 3">
    <name type="scientific">Zizania palustris</name>
    <name type="common">Northern wild rice</name>
    <dbReference type="NCBI Taxonomy" id="103762"/>
    <lineage>
        <taxon>Eukaryota</taxon>
        <taxon>Viridiplantae</taxon>
        <taxon>Streptophyta</taxon>
        <taxon>Embryophyta</taxon>
        <taxon>Tracheophyta</taxon>
        <taxon>Spermatophyta</taxon>
        <taxon>Magnoliopsida</taxon>
        <taxon>Liliopsida</taxon>
        <taxon>Poales</taxon>
        <taxon>Poaceae</taxon>
        <taxon>BOP clade</taxon>
        <taxon>Oryzoideae</taxon>
        <taxon>Oryzeae</taxon>
        <taxon>Zizaniinae</taxon>
        <taxon>Zizania</taxon>
    </lineage>
</organism>
<protein>
    <submittedName>
        <fullName evidence="2">Uncharacterized protein</fullName>
    </submittedName>
</protein>
<feature type="compositionally biased region" description="Polar residues" evidence="1">
    <location>
        <begin position="15"/>
        <end position="26"/>
    </location>
</feature>
<reference evidence="2" key="2">
    <citation type="submission" date="2021-02" db="EMBL/GenBank/DDBJ databases">
        <authorList>
            <person name="Kimball J.A."/>
            <person name="Haas M.W."/>
            <person name="Macchietto M."/>
            <person name="Kono T."/>
            <person name="Duquette J."/>
            <person name="Shao M."/>
        </authorList>
    </citation>
    <scope>NUCLEOTIDE SEQUENCE</scope>
    <source>
        <tissue evidence="2">Fresh leaf tissue</tissue>
    </source>
</reference>
<accession>A0A8J5SXS7</accession>
<dbReference type="AlphaFoldDB" id="A0A8J5SXS7"/>
<name>A0A8J5SXS7_ZIZPA</name>